<reference evidence="1 2" key="1">
    <citation type="journal article" date="2011" name="BMC Genomics">
        <title>Complete genome sequence of Brachyspira intermedia reveals unique genomic features in Brachyspira species and phage-mediated horizontal gene transfer.</title>
        <authorList>
            <person name="Hafstrom T."/>
            <person name="Jansson D.S."/>
            <person name="Segerman B."/>
        </authorList>
    </citation>
    <scope>NUCLEOTIDE SEQUENCE [LARGE SCALE GENOMIC DNA]</scope>
    <source>
        <strain evidence="2">ATCC 51140 / PWS/A</strain>
    </source>
</reference>
<dbReference type="Proteomes" id="UP000008522">
    <property type="component" value="Chromosome"/>
</dbReference>
<dbReference type="EMBL" id="CP002874">
    <property type="protein sequence ID" value="AEM20827.1"/>
    <property type="molecule type" value="Genomic_DNA"/>
</dbReference>
<gene>
    <name evidence="1" type="ordered locus">Bint_0193</name>
</gene>
<proteinExistence type="predicted"/>
<protein>
    <submittedName>
        <fullName evidence="1">Uncharacterized protein</fullName>
    </submittedName>
</protein>
<sequence>MNKFRIDVIVFFIIKLLEVKMNKKVKYIIFIISVLIFISGCKNNATNPSTFEEIGKYRGTWVADKCEAIDFNTDKWIEKEYPISIEINNDTDVLIMNVPVDSVKYLKDTIDTFDLYVSVDKAPLLPPPEITGTVSEVYYRMAFNSYNSATMVMIIKTTDNINSSIFSLIRCSLKK</sequence>
<dbReference type="PATRIC" id="fig|1045858.4.peg.192"/>
<organism evidence="1 2">
    <name type="scientific">Brachyspira intermedia (strain ATCC 51140 / PWS/A)</name>
    <name type="common">Serpulina intermedia</name>
    <dbReference type="NCBI Taxonomy" id="1045858"/>
    <lineage>
        <taxon>Bacteria</taxon>
        <taxon>Pseudomonadati</taxon>
        <taxon>Spirochaetota</taxon>
        <taxon>Spirochaetia</taxon>
        <taxon>Brachyspirales</taxon>
        <taxon>Brachyspiraceae</taxon>
        <taxon>Brachyspira</taxon>
    </lineage>
</organism>
<evidence type="ECO:0000313" key="2">
    <source>
        <dbReference type="Proteomes" id="UP000008522"/>
    </source>
</evidence>
<name>G0EQC2_BRAIP</name>
<dbReference type="KEGG" id="bip:Bint_0193"/>
<evidence type="ECO:0000313" key="1">
    <source>
        <dbReference type="EMBL" id="AEM20827.1"/>
    </source>
</evidence>
<keyword evidence="2" id="KW-1185">Reference proteome</keyword>
<accession>G0EQC2</accession>
<dbReference type="HOGENOM" id="CLU_1718807_0_0_12"/>
<dbReference type="AlphaFoldDB" id="G0EQC2"/>